<dbReference type="EMBL" id="CAICTM010001741">
    <property type="protein sequence ID" value="CAB9525886.1"/>
    <property type="molecule type" value="Genomic_DNA"/>
</dbReference>
<evidence type="ECO:0000313" key="1">
    <source>
        <dbReference type="EMBL" id="CAB9525886.1"/>
    </source>
</evidence>
<comment type="caution">
    <text evidence="1">The sequence shown here is derived from an EMBL/GenBank/DDBJ whole genome shotgun (WGS) entry which is preliminary data.</text>
</comment>
<reference evidence="1" key="1">
    <citation type="submission" date="2020-06" db="EMBL/GenBank/DDBJ databases">
        <authorList>
            <consortium name="Plant Systems Biology data submission"/>
        </authorList>
    </citation>
    <scope>NUCLEOTIDE SEQUENCE</scope>
    <source>
        <strain evidence="1">D6</strain>
    </source>
</reference>
<accession>A0A9N8EUQ0</accession>
<dbReference type="AlphaFoldDB" id="A0A9N8EUQ0"/>
<proteinExistence type="predicted"/>
<protein>
    <submittedName>
        <fullName evidence="1">Uncharacterized protein</fullName>
    </submittedName>
</protein>
<gene>
    <name evidence="1" type="ORF">SEMRO_1743_G294800.1</name>
</gene>
<dbReference type="Proteomes" id="UP001153069">
    <property type="component" value="Unassembled WGS sequence"/>
</dbReference>
<sequence length="255" mass="28281">MIDLRTQVLPHQARQRVPAVVGQRWKHWQFTSSFCGCAFPTAVFAGGLCSRCGFTSVSKAIAAIAKEEKCEMRKKSDGECGVDTDNVIGSATAPPCATINTATKNDKPLYLSVLRGSEEELWHGYAPELAHSSYQPQALVDDTSGTNTNKTKPIAIPKAVYQSQQYVEDRVAAMEFLALKERYDRATWRLYGLIAKHRQERGVVMGEVEPPNDCSVRECKMVGSYQDEFGGTELNQAAREQADVYCDDGIFELEL</sequence>
<evidence type="ECO:0000313" key="2">
    <source>
        <dbReference type="Proteomes" id="UP001153069"/>
    </source>
</evidence>
<keyword evidence="2" id="KW-1185">Reference proteome</keyword>
<name>A0A9N8EUQ0_9STRA</name>
<organism evidence="1 2">
    <name type="scientific">Seminavis robusta</name>
    <dbReference type="NCBI Taxonomy" id="568900"/>
    <lineage>
        <taxon>Eukaryota</taxon>
        <taxon>Sar</taxon>
        <taxon>Stramenopiles</taxon>
        <taxon>Ochrophyta</taxon>
        <taxon>Bacillariophyta</taxon>
        <taxon>Bacillariophyceae</taxon>
        <taxon>Bacillariophycidae</taxon>
        <taxon>Naviculales</taxon>
        <taxon>Naviculaceae</taxon>
        <taxon>Seminavis</taxon>
    </lineage>
</organism>